<dbReference type="Gene3D" id="2.40.50.100">
    <property type="match status" value="1"/>
</dbReference>
<dbReference type="InterPro" id="IPR003593">
    <property type="entry name" value="AAA+_ATPase"/>
</dbReference>
<reference evidence="6 7" key="1">
    <citation type="submission" date="2015-03" db="EMBL/GenBank/DDBJ databases">
        <title>Genome sequence of Kiloniella sp. P1-1, isolated from the gut microflora of Pacific white shrimp, Penaeus vannamei.</title>
        <authorList>
            <person name="Shao Z."/>
            <person name="Wang L."/>
            <person name="Li X."/>
        </authorList>
    </citation>
    <scope>NUCLEOTIDE SEQUENCE [LARGE SCALE GENOMIC DNA]</scope>
    <source>
        <strain evidence="6 7">P1-1</strain>
    </source>
</reference>
<keyword evidence="3" id="KW-0067">ATP-binding</keyword>
<dbReference type="InterPro" id="IPR003439">
    <property type="entry name" value="ABC_transporter-like_ATP-bd"/>
</dbReference>
<feature type="compositionally biased region" description="Low complexity" evidence="4">
    <location>
        <begin position="295"/>
        <end position="313"/>
    </location>
</feature>
<dbReference type="FunFam" id="3.40.50.300:FF:000425">
    <property type="entry name" value="Probable ABC transporter, ATP-binding subunit"/>
    <property type="match status" value="1"/>
</dbReference>
<dbReference type="PANTHER" id="PTHR42781:SF4">
    <property type="entry name" value="SPERMIDINE_PUTRESCINE IMPORT ATP-BINDING PROTEIN POTA"/>
    <property type="match status" value="1"/>
</dbReference>
<evidence type="ECO:0000313" key="6">
    <source>
        <dbReference type="EMBL" id="KKJ75623.1"/>
    </source>
</evidence>
<sequence length="376" mass="39782">MSLHLKAGSVTFENVTKKYGAVTAIDDVSFSIAPGHLVTLLGPSGCGKTTTLRMIAGLEHASSGRILIGGKDVTNLPATDRDVSMVFQSYALFPHMTVGENVAYGLTVGGLKKAEAAERAEEGLALVGLAGYASRLPSELSGGQQQRVAVARALVLEPEVLLLDEPLSNLDAKLRRKVREEIRDLQQKLGLTAVYVTHDQEEALAVSDRIIVMNRSIIAQEGTPRELYEAPSSAFIADFIGDANLITGEVISANHEKAKVRIDSIEYELPSRGLRIGSAQIAVRPDSILLEPAQGSSGPGSSVSGSSESGSAGAKDQIGIRGNVTHSTYLGNQMHYSVDSPLGELFVVDYRIDNAIKAGSDISITFATKGMALIAP</sequence>
<keyword evidence="2" id="KW-0547">Nucleotide-binding</keyword>
<proteinExistence type="predicted"/>
<evidence type="ECO:0000256" key="1">
    <source>
        <dbReference type="ARBA" id="ARBA00022448"/>
    </source>
</evidence>
<dbReference type="Pfam" id="PF08402">
    <property type="entry name" value="TOBE_2"/>
    <property type="match status" value="1"/>
</dbReference>
<evidence type="ECO:0000256" key="2">
    <source>
        <dbReference type="ARBA" id="ARBA00022741"/>
    </source>
</evidence>
<dbReference type="RefSeq" id="WP_046509640.1">
    <property type="nucleotide sequence ID" value="NZ_LANI01000029.1"/>
</dbReference>
<dbReference type="SUPFAM" id="SSF50331">
    <property type="entry name" value="MOP-like"/>
    <property type="match status" value="1"/>
</dbReference>
<keyword evidence="1" id="KW-0813">Transport</keyword>
<dbReference type="EMBL" id="LANI01000029">
    <property type="protein sequence ID" value="KKJ75623.1"/>
    <property type="molecule type" value="Genomic_DNA"/>
</dbReference>
<name>A0A0M2R7W8_9PROT</name>
<dbReference type="PROSITE" id="PS50893">
    <property type="entry name" value="ABC_TRANSPORTER_2"/>
    <property type="match status" value="1"/>
</dbReference>
<dbReference type="InterPro" id="IPR027417">
    <property type="entry name" value="P-loop_NTPase"/>
</dbReference>
<protein>
    <submittedName>
        <fullName evidence="6">Sugar ABC transporter substrate-binding protein</fullName>
    </submittedName>
</protein>
<evidence type="ECO:0000256" key="3">
    <source>
        <dbReference type="ARBA" id="ARBA00022840"/>
    </source>
</evidence>
<evidence type="ECO:0000313" key="7">
    <source>
        <dbReference type="Proteomes" id="UP000034491"/>
    </source>
</evidence>
<dbReference type="SMART" id="SM00382">
    <property type="entry name" value="AAA"/>
    <property type="match status" value="1"/>
</dbReference>
<gene>
    <name evidence="6" type="ORF">WH95_17490</name>
</gene>
<evidence type="ECO:0000256" key="4">
    <source>
        <dbReference type="SAM" id="MobiDB-lite"/>
    </source>
</evidence>
<dbReference type="AlphaFoldDB" id="A0A0M2R7W8"/>
<dbReference type="STRING" id="1549748.WH95_17490"/>
<feature type="region of interest" description="Disordered" evidence="4">
    <location>
        <begin position="292"/>
        <end position="317"/>
    </location>
</feature>
<dbReference type="PATRIC" id="fig|1549748.8.peg.2274"/>
<dbReference type="PROSITE" id="PS00211">
    <property type="entry name" value="ABC_TRANSPORTER_1"/>
    <property type="match status" value="1"/>
</dbReference>
<accession>A0A0M2R7W8</accession>
<dbReference type="InterPro" id="IPR008995">
    <property type="entry name" value="Mo/tungstate-bd_C_term_dom"/>
</dbReference>
<dbReference type="InterPro" id="IPR013611">
    <property type="entry name" value="Transp-assoc_OB_typ2"/>
</dbReference>
<dbReference type="GO" id="GO:0015697">
    <property type="term" value="P:quaternary ammonium group transport"/>
    <property type="evidence" value="ECO:0007669"/>
    <property type="project" value="UniProtKB-ARBA"/>
</dbReference>
<dbReference type="GO" id="GO:0005524">
    <property type="term" value="F:ATP binding"/>
    <property type="evidence" value="ECO:0007669"/>
    <property type="project" value="UniProtKB-KW"/>
</dbReference>
<organism evidence="6 7">
    <name type="scientific">Kiloniella litopenaei</name>
    <dbReference type="NCBI Taxonomy" id="1549748"/>
    <lineage>
        <taxon>Bacteria</taxon>
        <taxon>Pseudomonadati</taxon>
        <taxon>Pseudomonadota</taxon>
        <taxon>Alphaproteobacteria</taxon>
        <taxon>Rhodospirillales</taxon>
        <taxon>Kiloniellaceae</taxon>
        <taxon>Kiloniella</taxon>
    </lineage>
</organism>
<dbReference type="PANTHER" id="PTHR42781">
    <property type="entry name" value="SPERMIDINE/PUTRESCINE IMPORT ATP-BINDING PROTEIN POTA"/>
    <property type="match status" value="1"/>
</dbReference>
<dbReference type="OrthoDB" id="9790614at2"/>
<evidence type="ECO:0000259" key="5">
    <source>
        <dbReference type="PROSITE" id="PS50893"/>
    </source>
</evidence>
<dbReference type="Pfam" id="PF00005">
    <property type="entry name" value="ABC_tran"/>
    <property type="match status" value="1"/>
</dbReference>
<comment type="caution">
    <text evidence="6">The sequence shown here is derived from an EMBL/GenBank/DDBJ whole genome shotgun (WGS) entry which is preliminary data.</text>
</comment>
<dbReference type="InterPro" id="IPR050093">
    <property type="entry name" value="ABC_SmlMolc_Importer"/>
</dbReference>
<dbReference type="GO" id="GO:0043190">
    <property type="term" value="C:ATP-binding cassette (ABC) transporter complex"/>
    <property type="evidence" value="ECO:0007669"/>
    <property type="project" value="InterPro"/>
</dbReference>
<dbReference type="SUPFAM" id="SSF52540">
    <property type="entry name" value="P-loop containing nucleoside triphosphate hydrolases"/>
    <property type="match status" value="1"/>
</dbReference>
<dbReference type="GO" id="GO:0022857">
    <property type="term" value="F:transmembrane transporter activity"/>
    <property type="evidence" value="ECO:0007669"/>
    <property type="project" value="InterPro"/>
</dbReference>
<keyword evidence="7" id="KW-1185">Reference proteome</keyword>
<dbReference type="GO" id="GO:0016887">
    <property type="term" value="F:ATP hydrolysis activity"/>
    <property type="evidence" value="ECO:0007669"/>
    <property type="project" value="InterPro"/>
</dbReference>
<feature type="domain" description="ABC transporter" evidence="5">
    <location>
        <begin position="10"/>
        <end position="240"/>
    </location>
</feature>
<dbReference type="Gene3D" id="3.40.50.300">
    <property type="entry name" value="P-loop containing nucleotide triphosphate hydrolases"/>
    <property type="match status" value="1"/>
</dbReference>
<dbReference type="Proteomes" id="UP000034491">
    <property type="component" value="Unassembled WGS sequence"/>
</dbReference>
<dbReference type="InterPro" id="IPR017871">
    <property type="entry name" value="ABC_transporter-like_CS"/>
</dbReference>